<comment type="subcellular location">
    <subcellularLocation>
        <location evidence="1 9">Cell membrane</location>
        <topology evidence="1 9">Multi-pass membrane protein</topology>
    </subcellularLocation>
</comment>
<keyword evidence="7 9" id="KW-1133">Transmembrane helix</keyword>
<evidence type="ECO:0000256" key="5">
    <source>
        <dbReference type="ARBA" id="ARBA00022692"/>
    </source>
</evidence>
<evidence type="ECO:0000256" key="4">
    <source>
        <dbReference type="ARBA" id="ARBA00022475"/>
    </source>
</evidence>
<sequence length="241" mass="26509">MLNKISNIWATSGPMFINGTIVTLKISIFGTIVGLIIGLLVGTIRTIPKQKGSKGIFQKIINAILSIYILVFRGTPMMVQSMLIFYGMPILFNITLDKMLAAYFIVSINTGAYMSEVVRGGIIGVDKGQFEAATSSGMSHLQTMLYIVIPQTMRNILPATGNEFVINIKDTSVLNVIAINELFFASKSIGGASGDYFSPMLITSIIYLLLTTIITNLLRWIERKMEGPETYELSMGNQMQV</sequence>
<dbReference type="PANTHER" id="PTHR30614">
    <property type="entry name" value="MEMBRANE COMPONENT OF AMINO ACID ABC TRANSPORTER"/>
    <property type="match status" value="1"/>
</dbReference>
<dbReference type="CDD" id="cd06261">
    <property type="entry name" value="TM_PBP2"/>
    <property type="match status" value="1"/>
</dbReference>
<keyword evidence="4" id="KW-1003">Cell membrane</keyword>
<keyword evidence="3 9" id="KW-0813">Transport</keyword>
<evidence type="ECO:0000256" key="1">
    <source>
        <dbReference type="ARBA" id="ARBA00004651"/>
    </source>
</evidence>
<dbReference type="Pfam" id="PF00528">
    <property type="entry name" value="BPD_transp_1"/>
    <property type="match status" value="1"/>
</dbReference>
<dbReference type="InterPro" id="IPR043429">
    <property type="entry name" value="ArtM/GltK/GlnP/TcyL/YhdX-like"/>
</dbReference>
<feature type="transmembrane region" description="Helical" evidence="9">
    <location>
        <begin position="21"/>
        <end position="44"/>
    </location>
</feature>
<dbReference type="InterPro" id="IPR010065">
    <property type="entry name" value="AA_ABC_transptr_permease_3TM"/>
</dbReference>
<dbReference type="PROSITE" id="PS50928">
    <property type="entry name" value="ABC_TM1"/>
    <property type="match status" value="1"/>
</dbReference>
<evidence type="ECO:0000256" key="6">
    <source>
        <dbReference type="ARBA" id="ARBA00022970"/>
    </source>
</evidence>
<dbReference type="EMBL" id="JAUSTN010000005">
    <property type="protein sequence ID" value="MDQ0275108.1"/>
    <property type="molecule type" value="Genomic_DNA"/>
</dbReference>
<evidence type="ECO:0000256" key="3">
    <source>
        <dbReference type="ARBA" id="ARBA00022448"/>
    </source>
</evidence>
<evidence type="ECO:0000259" key="10">
    <source>
        <dbReference type="PROSITE" id="PS50928"/>
    </source>
</evidence>
<evidence type="ECO:0000313" key="11">
    <source>
        <dbReference type="EMBL" id="MDQ0275108.1"/>
    </source>
</evidence>
<feature type="transmembrane region" description="Helical" evidence="9">
    <location>
        <begin position="196"/>
        <end position="218"/>
    </location>
</feature>
<dbReference type="InterPro" id="IPR000515">
    <property type="entry name" value="MetI-like"/>
</dbReference>
<feature type="transmembrane region" description="Helical" evidence="9">
    <location>
        <begin position="56"/>
        <end position="72"/>
    </location>
</feature>
<evidence type="ECO:0000256" key="9">
    <source>
        <dbReference type="RuleBase" id="RU363032"/>
    </source>
</evidence>
<keyword evidence="6" id="KW-0029">Amino-acid transport</keyword>
<organism evidence="11 12">
    <name type="scientific">Peptoniphilus koenoeneniae</name>
    <dbReference type="NCBI Taxonomy" id="507751"/>
    <lineage>
        <taxon>Bacteria</taxon>
        <taxon>Bacillati</taxon>
        <taxon>Bacillota</taxon>
        <taxon>Tissierellia</taxon>
        <taxon>Tissierellales</taxon>
        <taxon>Peptoniphilaceae</taxon>
        <taxon>Peptoniphilus</taxon>
    </lineage>
</organism>
<dbReference type="Proteomes" id="UP001236559">
    <property type="component" value="Unassembled WGS sequence"/>
</dbReference>
<gene>
    <name evidence="11" type="ORF">J2S72_001132</name>
</gene>
<dbReference type="RefSeq" id="WP_023056083.1">
    <property type="nucleotide sequence ID" value="NZ_JAUSTN010000005.1"/>
</dbReference>
<evidence type="ECO:0000256" key="2">
    <source>
        <dbReference type="ARBA" id="ARBA00010072"/>
    </source>
</evidence>
<reference evidence="11 12" key="1">
    <citation type="submission" date="2023-07" db="EMBL/GenBank/DDBJ databases">
        <title>Genomic Encyclopedia of Type Strains, Phase IV (KMG-IV): sequencing the most valuable type-strain genomes for metagenomic binning, comparative biology and taxonomic classification.</title>
        <authorList>
            <person name="Goeker M."/>
        </authorList>
    </citation>
    <scope>NUCLEOTIDE SEQUENCE [LARGE SCALE GENOMIC DNA]</scope>
    <source>
        <strain evidence="11 12">DSM 22616</strain>
    </source>
</reference>
<dbReference type="PANTHER" id="PTHR30614:SF20">
    <property type="entry name" value="GLUTAMINE TRANSPORT SYSTEM PERMEASE PROTEIN GLNP"/>
    <property type="match status" value="1"/>
</dbReference>
<comment type="similarity">
    <text evidence="2">Belongs to the binding-protein-dependent transport system permease family. HisMQ subfamily.</text>
</comment>
<keyword evidence="5 9" id="KW-0812">Transmembrane</keyword>
<proteinExistence type="inferred from homology"/>
<accession>A0ABU0AV47</accession>
<evidence type="ECO:0000256" key="8">
    <source>
        <dbReference type="ARBA" id="ARBA00023136"/>
    </source>
</evidence>
<keyword evidence="8 9" id="KW-0472">Membrane</keyword>
<dbReference type="NCBIfam" id="TIGR01726">
    <property type="entry name" value="HEQRo_perm_3TM"/>
    <property type="match status" value="1"/>
</dbReference>
<dbReference type="InterPro" id="IPR035906">
    <property type="entry name" value="MetI-like_sf"/>
</dbReference>
<dbReference type="SUPFAM" id="SSF161098">
    <property type="entry name" value="MetI-like"/>
    <property type="match status" value="1"/>
</dbReference>
<protein>
    <submittedName>
        <fullName evidence="11">Lysine transport system permease protein</fullName>
    </submittedName>
</protein>
<evidence type="ECO:0000256" key="7">
    <source>
        <dbReference type="ARBA" id="ARBA00022989"/>
    </source>
</evidence>
<feature type="domain" description="ABC transmembrane type-1" evidence="10">
    <location>
        <begin position="20"/>
        <end position="218"/>
    </location>
</feature>
<name>A0ABU0AV47_9FIRM</name>
<comment type="caution">
    <text evidence="11">The sequence shown here is derived from an EMBL/GenBank/DDBJ whole genome shotgun (WGS) entry which is preliminary data.</text>
</comment>
<feature type="transmembrane region" description="Helical" evidence="9">
    <location>
        <begin position="84"/>
        <end position="106"/>
    </location>
</feature>
<evidence type="ECO:0000313" key="12">
    <source>
        <dbReference type="Proteomes" id="UP001236559"/>
    </source>
</evidence>
<keyword evidence="12" id="KW-1185">Reference proteome</keyword>
<dbReference type="Gene3D" id="1.10.3720.10">
    <property type="entry name" value="MetI-like"/>
    <property type="match status" value="1"/>
</dbReference>